<evidence type="ECO:0000313" key="2">
    <source>
        <dbReference type="Proteomes" id="UP000219452"/>
    </source>
</evidence>
<dbReference type="InterPro" id="IPR036890">
    <property type="entry name" value="HATPase_C_sf"/>
</dbReference>
<dbReference type="AlphaFoldDB" id="A0A286F604"/>
<name>A0A286F604_9BACT</name>
<keyword evidence="1" id="KW-0808">Transferase</keyword>
<dbReference type="Gene3D" id="3.30.565.10">
    <property type="entry name" value="Histidine kinase-like ATPase, C-terminal domain"/>
    <property type="match status" value="1"/>
</dbReference>
<dbReference type="GO" id="GO:0016301">
    <property type="term" value="F:kinase activity"/>
    <property type="evidence" value="ECO:0007669"/>
    <property type="project" value="UniProtKB-KW"/>
</dbReference>
<dbReference type="Pfam" id="PF13589">
    <property type="entry name" value="HATPase_c_3"/>
    <property type="match status" value="1"/>
</dbReference>
<sequence length="703" mass="79197">MNASQDSGNTDTRLKMKFAGRFIDLLGQDMYGGPVPAVAELIANAWDADATKVEISVPADPTSPGAEIIVKDYGIGMTFNEINNYYLQIGYERRRRGEKTANGRLVMGRKGIGKLAGFGIAEDIVVKAVKDGRVVQFTLNYNDLRGRDDLQEFYIEPEIDNTTDESSGVTITYRRLKLHNRINMQSFMTSMARRFAIRSDVMEVIINGVPLSKENLDFEHRIPADDGWEELNIPDVGHISYWFGFLKVPINDSELKGISIFAHGRIAQTTPFLFNLSGGINGQVGLEYLTGQVKAEFLDSEKDYIATDRQTVNWQYDKAKDFEKWGQAMIKQLCSDWKKRRTSSQLANFRHTFSQYNERIDRLAKQEREDLLLALDKVAEIERINEGDFKIIASSMISGVERESVKKVIKKINATDENSLASLIEAVHEWDVIAAVSTAEVIAGKIEIINQFDKYIKARLPEKAGKGKPDMQTFLKDHPWLLGHEYEHLVPADFHHEHGVDKWIEDVLIQTDKEYKRDDDRDGRRFDLLCIRDDTRIIVLELMAPGLTADYDHLMRLNRYVTRIQAAISDQGTTNEFRNKSVYGQLIADNLAKDSSLNSTLTQLRSSLDAVTWGGLFRNVKTRYKEFFDFLKQRAPEHPIIKDVEIRLDDESPLVPAYVGPIAVADSSVVMPISDAADTVVVVAPTATADGNTASADTPPAIS</sequence>
<dbReference type="SUPFAM" id="SSF55874">
    <property type="entry name" value="ATPase domain of HSP90 chaperone/DNA topoisomerase II/histidine kinase"/>
    <property type="match status" value="1"/>
</dbReference>
<protein>
    <submittedName>
        <fullName evidence="1">Histidine kinase-, DNA gyrase B-, and HSP90-like ATPase</fullName>
    </submittedName>
</protein>
<dbReference type="EMBL" id="OCNH01000001">
    <property type="protein sequence ID" value="SOD78324.1"/>
    <property type="molecule type" value="Genomic_DNA"/>
</dbReference>
<organism evidence="1 2">
    <name type="scientific">Spirosoma fluviale</name>
    <dbReference type="NCBI Taxonomy" id="1597977"/>
    <lineage>
        <taxon>Bacteria</taxon>
        <taxon>Pseudomonadati</taxon>
        <taxon>Bacteroidota</taxon>
        <taxon>Cytophagia</taxon>
        <taxon>Cytophagales</taxon>
        <taxon>Cytophagaceae</taxon>
        <taxon>Spirosoma</taxon>
    </lineage>
</organism>
<gene>
    <name evidence="1" type="ORF">SAMN06269250_0405</name>
</gene>
<keyword evidence="2" id="KW-1185">Reference proteome</keyword>
<dbReference type="RefSeq" id="WP_097124137.1">
    <property type="nucleotide sequence ID" value="NZ_OCNH01000001.1"/>
</dbReference>
<dbReference type="Proteomes" id="UP000219452">
    <property type="component" value="Unassembled WGS sequence"/>
</dbReference>
<evidence type="ECO:0000313" key="1">
    <source>
        <dbReference type="EMBL" id="SOD78324.1"/>
    </source>
</evidence>
<keyword evidence="1" id="KW-0418">Kinase</keyword>
<proteinExistence type="predicted"/>
<reference evidence="2" key="1">
    <citation type="submission" date="2017-09" db="EMBL/GenBank/DDBJ databases">
        <authorList>
            <person name="Varghese N."/>
            <person name="Submissions S."/>
        </authorList>
    </citation>
    <scope>NUCLEOTIDE SEQUENCE [LARGE SCALE GENOMIC DNA]</scope>
    <source>
        <strain evidence="2">DSM 29961</strain>
    </source>
</reference>
<accession>A0A286F604</accession>
<dbReference type="OrthoDB" id="9816482at2"/>